<proteinExistence type="predicted"/>
<sequence>MRLWTRRRLLLSTASAASTAALTATASAPAHALTGKPPAPDDAIVRRLGSLPGVRIVEERPSTEPGHRLFVLGLRQPVDHTDPSAGTFEQRLTLLHTSTERPTV</sequence>
<gene>
    <name evidence="2" type="ORF">KDL01_42380</name>
</gene>
<reference evidence="2" key="1">
    <citation type="submission" date="2021-04" db="EMBL/GenBank/DDBJ databases">
        <title>Genome based classification of Actinospica acidithermotolerans sp. nov., an actinobacterium isolated from an Indonesian hot spring.</title>
        <authorList>
            <person name="Kusuma A.B."/>
            <person name="Putra K.E."/>
            <person name="Nafisah S."/>
            <person name="Loh J."/>
            <person name="Nouioui I."/>
            <person name="Goodfellow M."/>
        </authorList>
    </citation>
    <scope>NUCLEOTIDE SEQUENCE</scope>
    <source>
        <strain evidence="2">CSCA 57</strain>
    </source>
</reference>
<accession>A0A941EXF8</accession>
<protein>
    <submittedName>
        <fullName evidence="2">Uncharacterized protein</fullName>
    </submittedName>
</protein>
<dbReference type="EMBL" id="JAGSOG010000816">
    <property type="protein sequence ID" value="MBR7839957.1"/>
    <property type="molecule type" value="Genomic_DNA"/>
</dbReference>
<evidence type="ECO:0000256" key="1">
    <source>
        <dbReference type="SAM" id="SignalP"/>
    </source>
</evidence>
<feature type="signal peptide" evidence="1">
    <location>
        <begin position="1"/>
        <end position="32"/>
    </location>
</feature>
<organism evidence="2 3">
    <name type="scientific">Actinospica durhamensis</name>
    <dbReference type="NCBI Taxonomy" id="1508375"/>
    <lineage>
        <taxon>Bacteria</taxon>
        <taxon>Bacillati</taxon>
        <taxon>Actinomycetota</taxon>
        <taxon>Actinomycetes</taxon>
        <taxon>Catenulisporales</taxon>
        <taxon>Actinospicaceae</taxon>
        <taxon>Actinospica</taxon>
    </lineage>
</organism>
<dbReference type="Proteomes" id="UP000675781">
    <property type="component" value="Unassembled WGS sequence"/>
</dbReference>
<dbReference type="InterPro" id="IPR008761">
    <property type="entry name" value="Peptidase_S37"/>
</dbReference>
<comment type="caution">
    <text evidence="2">The sequence shown here is derived from an EMBL/GenBank/DDBJ whole genome shotgun (WGS) entry which is preliminary data.</text>
</comment>
<feature type="non-terminal residue" evidence="2">
    <location>
        <position position="104"/>
    </location>
</feature>
<evidence type="ECO:0000313" key="2">
    <source>
        <dbReference type="EMBL" id="MBR7839957.1"/>
    </source>
</evidence>
<dbReference type="PROSITE" id="PS51318">
    <property type="entry name" value="TAT"/>
    <property type="match status" value="1"/>
</dbReference>
<name>A0A941EXF8_9ACTN</name>
<keyword evidence="3" id="KW-1185">Reference proteome</keyword>
<dbReference type="Pfam" id="PF05576">
    <property type="entry name" value="Peptidase_S37"/>
    <property type="match status" value="1"/>
</dbReference>
<keyword evidence="1" id="KW-0732">Signal</keyword>
<dbReference type="AlphaFoldDB" id="A0A941EXF8"/>
<dbReference type="InterPro" id="IPR006311">
    <property type="entry name" value="TAT_signal"/>
</dbReference>
<feature type="chain" id="PRO_5039237253" evidence="1">
    <location>
        <begin position="33"/>
        <end position="104"/>
    </location>
</feature>
<evidence type="ECO:0000313" key="3">
    <source>
        <dbReference type="Proteomes" id="UP000675781"/>
    </source>
</evidence>